<protein>
    <submittedName>
        <fullName evidence="1">Uncharacterized protein</fullName>
    </submittedName>
</protein>
<dbReference type="Proteomes" id="UP000793456">
    <property type="component" value="Chromosome II"/>
</dbReference>
<gene>
    <name evidence="1" type="ORF">E3U43_012684</name>
</gene>
<comment type="caution">
    <text evidence="1">The sequence shown here is derived from an EMBL/GenBank/DDBJ whole genome shotgun (WGS) entry which is preliminary data.</text>
</comment>
<feature type="non-terminal residue" evidence="1">
    <location>
        <position position="173"/>
    </location>
</feature>
<accession>A0ACD3RTD4</accession>
<reference evidence="1" key="1">
    <citation type="submission" date="2018-11" db="EMBL/GenBank/DDBJ databases">
        <title>The sequence and de novo assembly of Larimichthys crocea genome using PacBio and Hi-C technologies.</title>
        <authorList>
            <person name="Xu P."/>
            <person name="Chen B."/>
            <person name="Zhou Z."/>
            <person name="Ke Q."/>
            <person name="Wu Y."/>
            <person name="Bai H."/>
            <person name="Pu F."/>
        </authorList>
    </citation>
    <scope>NUCLEOTIDE SEQUENCE</scope>
    <source>
        <tissue evidence="1">Muscle</tissue>
    </source>
</reference>
<evidence type="ECO:0000313" key="2">
    <source>
        <dbReference type="Proteomes" id="UP000793456"/>
    </source>
</evidence>
<organism evidence="1 2">
    <name type="scientific">Larimichthys crocea</name>
    <name type="common">Large yellow croaker</name>
    <name type="synonym">Pseudosciaena crocea</name>
    <dbReference type="NCBI Taxonomy" id="215358"/>
    <lineage>
        <taxon>Eukaryota</taxon>
        <taxon>Metazoa</taxon>
        <taxon>Chordata</taxon>
        <taxon>Craniata</taxon>
        <taxon>Vertebrata</taxon>
        <taxon>Euteleostomi</taxon>
        <taxon>Actinopterygii</taxon>
        <taxon>Neopterygii</taxon>
        <taxon>Teleostei</taxon>
        <taxon>Neoteleostei</taxon>
        <taxon>Acanthomorphata</taxon>
        <taxon>Eupercaria</taxon>
        <taxon>Sciaenidae</taxon>
        <taxon>Larimichthys</taxon>
    </lineage>
</organism>
<keyword evidence="2" id="KW-1185">Reference proteome</keyword>
<sequence length="173" mass="18611">MAAASDSSGSSVRKRRVDSSKTETKSVDSSKTETKSVDSSEEHGAESSGDTEKEKRVTSIQEGDLLAHSYLVAFSVAYNQNKQLIGESGLMPCKNYLNSVKRYVGGKIGMAAFAYTPSILWLLDWSDMDANLDGIALAGMALSAFVLVTGMANMVIMVTLWVLYHSLVSVGQL</sequence>
<name>A0ACD3RTD4_LARCR</name>
<proteinExistence type="predicted"/>
<dbReference type="EMBL" id="CM011675">
    <property type="protein sequence ID" value="TMS22419.1"/>
    <property type="molecule type" value="Genomic_DNA"/>
</dbReference>
<evidence type="ECO:0000313" key="1">
    <source>
        <dbReference type="EMBL" id="TMS22419.1"/>
    </source>
</evidence>